<protein>
    <recommendedName>
        <fullName evidence="10">dITP/XTP pyrophosphatase</fullName>
        <ecNumber evidence="10">3.6.1.66</ecNumber>
    </recommendedName>
    <alternativeName>
        <fullName evidence="10">Non-canonical purine NTP pyrophosphatase</fullName>
    </alternativeName>
    <alternativeName>
        <fullName evidence="10">Non-standard purine NTP pyrophosphatase</fullName>
    </alternativeName>
    <alternativeName>
        <fullName evidence="10">Nucleoside-triphosphate diphosphatase</fullName>
    </alternativeName>
    <alternativeName>
        <fullName evidence="10">Nucleoside-triphosphate pyrophosphatase</fullName>
        <shortName evidence="10">NTPase</shortName>
    </alternativeName>
</protein>
<dbReference type="PANTHER" id="PTHR11067">
    <property type="entry name" value="INOSINE TRIPHOSPHATE PYROPHOSPHATASE/HAM1 PROTEIN"/>
    <property type="match status" value="1"/>
</dbReference>
<evidence type="ECO:0000256" key="3">
    <source>
        <dbReference type="ARBA" id="ARBA00022723"/>
    </source>
</evidence>
<reference evidence="12" key="1">
    <citation type="journal article" date="2020" name="mSystems">
        <title>Genome- and Community-Level Interaction Insights into Carbon Utilization and Element Cycling Functions of Hydrothermarchaeota in Hydrothermal Sediment.</title>
        <authorList>
            <person name="Zhou Z."/>
            <person name="Liu Y."/>
            <person name="Xu W."/>
            <person name="Pan J."/>
            <person name="Luo Z.H."/>
            <person name="Li M."/>
        </authorList>
    </citation>
    <scope>NUCLEOTIDE SEQUENCE [LARGE SCALE GENOMIC DNA]</scope>
    <source>
        <strain evidence="12">SpSt-794</strain>
    </source>
</reference>
<dbReference type="EC" id="3.6.1.66" evidence="10"/>
<dbReference type="PANTHER" id="PTHR11067:SF9">
    <property type="entry name" value="INOSINE TRIPHOSPHATE PYROPHOSPHATASE"/>
    <property type="match status" value="1"/>
</dbReference>
<evidence type="ECO:0000256" key="5">
    <source>
        <dbReference type="ARBA" id="ARBA00022801"/>
    </source>
</evidence>
<dbReference type="GO" id="GO:0035870">
    <property type="term" value="F:dITP diphosphatase activity"/>
    <property type="evidence" value="ECO:0007669"/>
    <property type="project" value="UniProtKB-UniRule"/>
</dbReference>
<feature type="binding site" evidence="10">
    <location>
        <begin position="151"/>
        <end position="154"/>
    </location>
    <ligand>
        <name>substrate</name>
    </ligand>
</feature>
<dbReference type="AlphaFoldDB" id="A0A7C4YER7"/>
<evidence type="ECO:0000256" key="4">
    <source>
        <dbReference type="ARBA" id="ARBA00022741"/>
    </source>
</evidence>
<dbReference type="InterPro" id="IPR002637">
    <property type="entry name" value="RdgB/HAM1"/>
</dbReference>
<evidence type="ECO:0000256" key="6">
    <source>
        <dbReference type="ARBA" id="ARBA00022842"/>
    </source>
</evidence>
<evidence type="ECO:0000256" key="7">
    <source>
        <dbReference type="ARBA" id="ARBA00023080"/>
    </source>
</evidence>
<dbReference type="GO" id="GO:0009146">
    <property type="term" value="P:purine nucleoside triphosphate catabolic process"/>
    <property type="evidence" value="ECO:0007669"/>
    <property type="project" value="UniProtKB-UniRule"/>
</dbReference>
<comment type="subunit">
    <text evidence="2 10">Homodimer.</text>
</comment>
<dbReference type="GO" id="GO:0046872">
    <property type="term" value="F:metal ion binding"/>
    <property type="evidence" value="ECO:0007669"/>
    <property type="project" value="UniProtKB-KW"/>
</dbReference>
<dbReference type="GO" id="GO:0036222">
    <property type="term" value="F:XTP diphosphatase activity"/>
    <property type="evidence" value="ECO:0007669"/>
    <property type="project" value="UniProtKB-UniRule"/>
</dbReference>
<evidence type="ECO:0000256" key="10">
    <source>
        <dbReference type="HAMAP-Rule" id="MF_01405"/>
    </source>
</evidence>
<comment type="caution">
    <text evidence="12">The sequence shown here is derived from an EMBL/GenBank/DDBJ whole genome shotgun (WGS) entry which is preliminary data.</text>
</comment>
<dbReference type="EMBL" id="DTHV01000077">
    <property type="protein sequence ID" value="HGW60263.1"/>
    <property type="molecule type" value="Genomic_DNA"/>
</dbReference>
<organism evidence="12">
    <name type="scientific">Caldisericum exile</name>
    <dbReference type="NCBI Taxonomy" id="693075"/>
    <lineage>
        <taxon>Bacteria</taxon>
        <taxon>Pseudomonadati</taxon>
        <taxon>Caldisericota/Cryosericota group</taxon>
        <taxon>Caldisericota</taxon>
        <taxon>Caldisericia</taxon>
        <taxon>Caldisericales</taxon>
        <taxon>Caldisericaceae</taxon>
        <taxon>Caldisericum</taxon>
    </lineage>
</organism>
<keyword evidence="5 10" id="KW-0378">Hydrolase</keyword>
<keyword evidence="4 10" id="KW-0547">Nucleotide-binding</keyword>
<name>A0A7C4YER7_9BACT</name>
<dbReference type="FunFam" id="3.90.950.10:FF:000001">
    <property type="entry name" value="dITP/XTP pyrophosphatase"/>
    <property type="match status" value="1"/>
</dbReference>
<feature type="binding site" evidence="10">
    <location>
        <begin position="179"/>
        <end position="180"/>
    </location>
    <ligand>
        <name>substrate</name>
    </ligand>
</feature>
<comment type="catalytic activity">
    <reaction evidence="10">
        <text>ITP + H2O = IMP + diphosphate + H(+)</text>
        <dbReference type="Rhea" id="RHEA:29399"/>
        <dbReference type="ChEBI" id="CHEBI:15377"/>
        <dbReference type="ChEBI" id="CHEBI:15378"/>
        <dbReference type="ChEBI" id="CHEBI:33019"/>
        <dbReference type="ChEBI" id="CHEBI:58053"/>
        <dbReference type="ChEBI" id="CHEBI:61402"/>
        <dbReference type="EC" id="3.6.1.66"/>
    </reaction>
</comment>
<proteinExistence type="inferred from homology"/>
<feature type="binding site" evidence="10">
    <location>
        <position position="174"/>
    </location>
    <ligand>
        <name>substrate</name>
    </ligand>
</feature>
<dbReference type="SUPFAM" id="SSF52972">
    <property type="entry name" value="ITPase-like"/>
    <property type="match status" value="1"/>
</dbReference>
<dbReference type="Gene3D" id="3.90.950.10">
    <property type="match status" value="1"/>
</dbReference>
<dbReference type="GO" id="GO:0009117">
    <property type="term" value="P:nucleotide metabolic process"/>
    <property type="evidence" value="ECO:0007669"/>
    <property type="project" value="UniProtKB-KW"/>
</dbReference>
<comment type="function">
    <text evidence="10">Pyrophosphatase that catalyzes the hydrolysis of nucleoside triphosphates to their monophosphate derivatives, with a high preference for the non-canonical purine nucleotides XTP (xanthosine triphosphate), dITP (deoxyinosine triphosphate) and ITP. Seems to function as a house-cleaning enzyme that removes non-canonical purine nucleotides from the nucleotide pool, thus preventing their incorporation into DNA/RNA and avoiding chromosomal lesions.</text>
</comment>
<dbReference type="GO" id="GO:0017111">
    <property type="term" value="F:ribonucleoside triphosphate phosphatase activity"/>
    <property type="evidence" value="ECO:0007669"/>
    <property type="project" value="InterPro"/>
</dbReference>
<sequence>MVKILVASKNKGKLKEIKEILGDLPITLIPLPESAEEVVENGSTYLENALMKAKTYGQKYKIITLADDSGLEIDILNGLPGIFSSRYLGKDTPFLTKMENILELMKNKDNRKARFRCVSVLYFPKEDRYVSFEGVVEGEILKEIRYGNAGFGYDPIFKPDGFDKSFSELGSEIKNKISHRAQALQKVREYILQNLMGGDMIEIKVNGKRLPANKYVYSVFEKVIFALLDTLKDLPEIETVEIKIDKKKEEETTE</sequence>
<comment type="cofactor">
    <cofactor evidence="10">
        <name>Mg(2+)</name>
        <dbReference type="ChEBI" id="CHEBI:18420"/>
    </cofactor>
    <text evidence="10">Binds 1 Mg(2+) ion per subunit.</text>
</comment>
<dbReference type="InterPro" id="IPR020922">
    <property type="entry name" value="dITP/XTP_pyrophosphatase"/>
</dbReference>
<accession>A0A7C4YER7</accession>
<evidence type="ECO:0000256" key="11">
    <source>
        <dbReference type="RuleBase" id="RU003781"/>
    </source>
</evidence>
<comment type="caution">
    <text evidence="10">Lacks conserved residue(s) required for the propagation of feature annotation.</text>
</comment>
<dbReference type="InterPro" id="IPR029001">
    <property type="entry name" value="ITPase-like_fam"/>
</dbReference>
<evidence type="ECO:0000256" key="1">
    <source>
        <dbReference type="ARBA" id="ARBA00008023"/>
    </source>
</evidence>
<dbReference type="Pfam" id="PF01725">
    <property type="entry name" value="Ham1p_like"/>
    <property type="match status" value="1"/>
</dbReference>
<dbReference type="HAMAP" id="MF_01405">
    <property type="entry name" value="Non_canon_purine_NTPase"/>
    <property type="match status" value="1"/>
</dbReference>
<feature type="binding site" evidence="10">
    <location>
        <position position="68"/>
    </location>
    <ligand>
        <name>Mg(2+)</name>
        <dbReference type="ChEBI" id="CHEBI:18420"/>
    </ligand>
</feature>
<dbReference type="GO" id="GO:0005829">
    <property type="term" value="C:cytosol"/>
    <property type="evidence" value="ECO:0007669"/>
    <property type="project" value="TreeGrafter"/>
</dbReference>
<dbReference type="CDD" id="cd00515">
    <property type="entry name" value="HAM1"/>
    <property type="match status" value="1"/>
</dbReference>
<keyword evidence="6 10" id="KW-0460">Magnesium</keyword>
<keyword evidence="3 10" id="KW-0479">Metal-binding</keyword>
<feature type="active site" description="Proton acceptor" evidence="10">
    <location>
        <position position="68"/>
    </location>
</feature>
<evidence type="ECO:0000313" key="12">
    <source>
        <dbReference type="EMBL" id="HGW60263.1"/>
    </source>
</evidence>
<comment type="catalytic activity">
    <reaction evidence="8 10">
        <text>dITP + H2O = dIMP + diphosphate + H(+)</text>
        <dbReference type="Rhea" id="RHEA:28342"/>
        <dbReference type="ChEBI" id="CHEBI:15377"/>
        <dbReference type="ChEBI" id="CHEBI:15378"/>
        <dbReference type="ChEBI" id="CHEBI:33019"/>
        <dbReference type="ChEBI" id="CHEBI:61194"/>
        <dbReference type="ChEBI" id="CHEBI:61382"/>
        <dbReference type="EC" id="3.6.1.66"/>
    </reaction>
</comment>
<feature type="binding site" evidence="10">
    <location>
        <begin position="8"/>
        <end position="13"/>
    </location>
    <ligand>
        <name>substrate</name>
    </ligand>
</feature>
<dbReference type="GO" id="GO:0036220">
    <property type="term" value="F:ITP diphosphatase activity"/>
    <property type="evidence" value="ECO:0007669"/>
    <property type="project" value="UniProtKB-UniRule"/>
</dbReference>
<dbReference type="NCBIfam" id="TIGR00042">
    <property type="entry name" value="RdgB/HAM1 family non-canonical purine NTP pyrophosphatase"/>
    <property type="match status" value="1"/>
</dbReference>
<evidence type="ECO:0000256" key="9">
    <source>
        <dbReference type="ARBA" id="ARBA00052017"/>
    </source>
</evidence>
<gene>
    <name evidence="12" type="primary">rdgB</name>
    <name evidence="12" type="ORF">ENV82_02355</name>
</gene>
<keyword evidence="7 10" id="KW-0546">Nucleotide metabolism</keyword>
<evidence type="ECO:0000256" key="8">
    <source>
        <dbReference type="ARBA" id="ARBA00051875"/>
    </source>
</evidence>
<feature type="binding site" evidence="10">
    <location>
        <position position="69"/>
    </location>
    <ligand>
        <name>substrate</name>
    </ligand>
</feature>
<comment type="similarity">
    <text evidence="1 10 11">Belongs to the HAM1 NTPase family.</text>
</comment>
<comment type="catalytic activity">
    <reaction evidence="9 10">
        <text>XTP + H2O = XMP + diphosphate + H(+)</text>
        <dbReference type="Rhea" id="RHEA:28610"/>
        <dbReference type="ChEBI" id="CHEBI:15377"/>
        <dbReference type="ChEBI" id="CHEBI:15378"/>
        <dbReference type="ChEBI" id="CHEBI:33019"/>
        <dbReference type="ChEBI" id="CHEBI:57464"/>
        <dbReference type="ChEBI" id="CHEBI:61314"/>
        <dbReference type="EC" id="3.6.1.66"/>
    </reaction>
</comment>
<dbReference type="GO" id="GO:0000166">
    <property type="term" value="F:nucleotide binding"/>
    <property type="evidence" value="ECO:0007669"/>
    <property type="project" value="UniProtKB-KW"/>
</dbReference>
<evidence type="ECO:0000256" key="2">
    <source>
        <dbReference type="ARBA" id="ARBA00011738"/>
    </source>
</evidence>